<dbReference type="InterPro" id="IPR011706">
    <property type="entry name" value="Cu-oxidase_C"/>
</dbReference>
<dbReference type="InterPro" id="IPR011707">
    <property type="entry name" value="Cu-oxidase-like_N"/>
</dbReference>
<dbReference type="InterPro" id="IPR002355">
    <property type="entry name" value="Cu_oxidase_Cu_BS"/>
</dbReference>
<feature type="domain" description="Plastocyanin-like" evidence="7">
    <location>
        <begin position="169"/>
        <end position="290"/>
    </location>
</feature>
<dbReference type="PANTHER" id="PTHR11709">
    <property type="entry name" value="MULTI-COPPER OXIDASE"/>
    <property type="match status" value="1"/>
</dbReference>
<keyword evidence="9" id="KW-1185">Reference proteome</keyword>
<dbReference type="InterPro" id="IPR008972">
    <property type="entry name" value="Cupredoxin"/>
</dbReference>
<dbReference type="AlphaFoldDB" id="A0A437A9R5"/>
<dbReference type="OrthoDB" id="2121828at2759"/>
<comment type="similarity">
    <text evidence="1">Belongs to the multicopper oxidase family.</text>
</comment>
<evidence type="ECO:0008006" key="10">
    <source>
        <dbReference type="Google" id="ProtNLM"/>
    </source>
</evidence>
<evidence type="ECO:0000256" key="4">
    <source>
        <dbReference type="ARBA" id="ARBA00023008"/>
    </source>
</evidence>
<dbReference type="VEuPathDB" id="FungiDB:DFL_002058"/>
<evidence type="ECO:0000313" key="9">
    <source>
        <dbReference type="Proteomes" id="UP000283090"/>
    </source>
</evidence>
<dbReference type="Proteomes" id="UP000283090">
    <property type="component" value="Unassembled WGS sequence"/>
</dbReference>
<dbReference type="Gene3D" id="2.60.40.420">
    <property type="entry name" value="Cupredoxins - blue copper proteins"/>
    <property type="match status" value="3"/>
</dbReference>
<sequence length="702" mass="78614">MSWWKDALFSWWLIICQFFGFHSTLETSKIDRIEVQQTQPLSSVNSPNLYPNLLSLSPGDRSTYTCKGDSDFKAKIQSLRPPENGTACNTPDTRQTWCKISGGKIGNICFNYEMPVSTGDKIGLPDIDGVNRTQRVSTVFPFNLIAAFDIACMDVYAYASLPLKITIEITYGDISPDGYRKEKAMLINGTYPGPTIVAYWGQTIELTVINKLGIDPEVGGVRNGTAIHPHGLRLWKNAKNDGVPGVTQCPIPPGSNYTYTWEIHQYGTTWYHSHLSLQYPNGIVGAILLTDWYHDNPFAIYNEQLKRPQVANSTLINGKGKFNCSSVADPERCVESSYWETTFESGKWHLLRFVNTATSETFRVSIDNHDMTIITADFTSIRPSKPVKFIDIAIGQRYEVLVYGSYTEGNFWLRSEPLQCSKSGGRIRDENVARGIIRYNKAVGGDPISKTHLHIADLPYNCQDVEIENIVPVFSRDNQYIEFRKFYNASKNLQVSLVELKNESHVAKLELGNQMPLRNGSNLGPLLNSEERLWQIYGMPMKVDWSKPALDILDKKSKPENFPKSYAVIEAKSGGGAGMNNIHGHDFIILAQGYGNFDEENIPHKLYNPVRRDVATMPANGYLIISFPVDNDGIWLLHCHLAWHASQGLGLMILERTGGGSRGAGLDQEPSRTLKLPGKNCQRWRDYAFGSPSPSPMDDSGV</sequence>
<comment type="caution">
    <text evidence="8">The sequence shown here is derived from an EMBL/GenBank/DDBJ whole genome shotgun (WGS) entry which is preliminary data.</text>
</comment>
<reference evidence="8 9" key="1">
    <citation type="submission" date="2019-01" db="EMBL/GenBank/DDBJ databases">
        <title>Intercellular communication is required for trap formation in the nematode-trapping fungus Duddingtonia flagrans.</title>
        <authorList>
            <person name="Youssar L."/>
            <person name="Wernet V."/>
            <person name="Hensel N."/>
            <person name="Hildebrandt H.-G."/>
            <person name="Fischer R."/>
        </authorList>
    </citation>
    <scope>NUCLEOTIDE SEQUENCE [LARGE SCALE GENOMIC DNA]</scope>
    <source>
        <strain evidence="8 9">CBS H-5679</strain>
    </source>
</reference>
<feature type="chain" id="PRO_5019333911" description="Multicopper oxidase" evidence="5">
    <location>
        <begin position="25"/>
        <end position="702"/>
    </location>
</feature>
<dbReference type="Pfam" id="PF07732">
    <property type="entry name" value="Cu-oxidase_3"/>
    <property type="match status" value="1"/>
</dbReference>
<name>A0A437A9R5_ARTFL</name>
<dbReference type="GO" id="GO:0016491">
    <property type="term" value="F:oxidoreductase activity"/>
    <property type="evidence" value="ECO:0007669"/>
    <property type="project" value="UniProtKB-KW"/>
</dbReference>
<dbReference type="InterPro" id="IPR045087">
    <property type="entry name" value="Cu-oxidase_fam"/>
</dbReference>
<feature type="signal peptide" evidence="5">
    <location>
        <begin position="1"/>
        <end position="24"/>
    </location>
</feature>
<dbReference type="EMBL" id="SAEB01000003">
    <property type="protein sequence ID" value="RVD87851.1"/>
    <property type="molecule type" value="Genomic_DNA"/>
</dbReference>
<keyword evidence="3" id="KW-0560">Oxidoreductase</keyword>
<protein>
    <recommendedName>
        <fullName evidence="10">Multicopper oxidase</fullName>
    </recommendedName>
</protein>
<evidence type="ECO:0000256" key="1">
    <source>
        <dbReference type="ARBA" id="ARBA00010609"/>
    </source>
</evidence>
<dbReference type="CDD" id="cd13880">
    <property type="entry name" value="CuRO_2_MaLCC_like"/>
    <property type="match status" value="1"/>
</dbReference>
<organism evidence="8 9">
    <name type="scientific">Arthrobotrys flagrans</name>
    <name type="common">Nematode-trapping fungus</name>
    <name type="synonym">Trichothecium flagrans</name>
    <dbReference type="NCBI Taxonomy" id="97331"/>
    <lineage>
        <taxon>Eukaryota</taxon>
        <taxon>Fungi</taxon>
        <taxon>Dikarya</taxon>
        <taxon>Ascomycota</taxon>
        <taxon>Pezizomycotina</taxon>
        <taxon>Orbiliomycetes</taxon>
        <taxon>Orbiliales</taxon>
        <taxon>Orbiliaceae</taxon>
        <taxon>Arthrobotrys</taxon>
    </lineage>
</organism>
<keyword evidence="5" id="KW-0732">Signal</keyword>
<keyword evidence="4" id="KW-0186">Copper</keyword>
<dbReference type="PROSITE" id="PS00080">
    <property type="entry name" value="MULTICOPPER_OXIDASE2"/>
    <property type="match status" value="1"/>
</dbReference>
<feature type="domain" description="Plastocyanin-like" evidence="6">
    <location>
        <begin position="582"/>
        <end position="657"/>
    </location>
</feature>
<gene>
    <name evidence="8" type="ORF">DFL_002058</name>
</gene>
<evidence type="ECO:0000256" key="3">
    <source>
        <dbReference type="ARBA" id="ARBA00023002"/>
    </source>
</evidence>
<dbReference type="SUPFAM" id="SSF49503">
    <property type="entry name" value="Cupredoxins"/>
    <property type="match status" value="3"/>
</dbReference>
<evidence type="ECO:0000313" key="8">
    <source>
        <dbReference type="EMBL" id="RVD87851.1"/>
    </source>
</evidence>
<dbReference type="RefSeq" id="XP_067493395.1">
    <property type="nucleotide sequence ID" value="XM_067630785.1"/>
</dbReference>
<proteinExistence type="inferred from homology"/>
<dbReference type="CDD" id="cd13854">
    <property type="entry name" value="CuRO_1_MaLCC_like"/>
    <property type="match status" value="1"/>
</dbReference>
<dbReference type="PANTHER" id="PTHR11709:SF71">
    <property type="entry name" value="OXIDOREDUCTASE TPCJ"/>
    <property type="match status" value="1"/>
</dbReference>
<evidence type="ECO:0000259" key="6">
    <source>
        <dbReference type="Pfam" id="PF07731"/>
    </source>
</evidence>
<dbReference type="InterPro" id="IPR033138">
    <property type="entry name" value="Cu_oxidase_CS"/>
</dbReference>
<dbReference type="FunFam" id="2.60.40.420:FF:000045">
    <property type="entry name" value="Laccase 2"/>
    <property type="match status" value="1"/>
</dbReference>
<dbReference type="STRING" id="97331.A0A437A9R5"/>
<keyword evidence="2" id="KW-0479">Metal-binding</keyword>
<dbReference type="GeneID" id="93584369"/>
<evidence type="ECO:0000256" key="5">
    <source>
        <dbReference type="SAM" id="SignalP"/>
    </source>
</evidence>
<evidence type="ECO:0000256" key="2">
    <source>
        <dbReference type="ARBA" id="ARBA00022723"/>
    </source>
</evidence>
<dbReference type="PROSITE" id="PS00079">
    <property type="entry name" value="MULTICOPPER_OXIDASE1"/>
    <property type="match status" value="1"/>
</dbReference>
<evidence type="ECO:0000259" key="7">
    <source>
        <dbReference type="Pfam" id="PF07732"/>
    </source>
</evidence>
<dbReference type="Pfam" id="PF07731">
    <property type="entry name" value="Cu-oxidase_2"/>
    <property type="match status" value="1"/>
</dbReference>
<dbReference type="GO" id="GO:0005507">
    <property type="term" value="F:copper ion binding"/>
    <property type="evidence" value="ECO:0007669"/>
    <property type="project" value="InterPro"/>
</dbReference>
<accession>A0A437A9R5</accession>